<dbReference type="InterPro" id="IPR037185">
    <property type="entry name" value="EmrE-like"/>
</dbReference>
<dbReference type="eggNOG" id="KOG2922">
    <property type="taxonomic scope" value="Eukaryota"/>
</dbReference>
<evidence type="ECO:0000256" key="5">
    <source>
        <dbReference type="ARBA" id="ARBA00023136"/>
    </source>
</evidence>
<feature type="transmembrane region" description="Helical" evidence="6">
    <location>
        <begin position="211"/>
        <end position="232"/>
    </location>
</feature>
<organism evidence="7 8">
    <name type="scientific">Danaus plexippus plexippus</name>
    <dbReference type="NCBI Taxonomy" id="278856"/>
    <lineage>
        <taxon>Eukaryota</taxon>
        <taxon>Metazoa</taxon>
        <taxon>Ecdysozoa</taxon>
        <taxon>Arthropoda</taxon>
        <taxon>Hexapoda</taxon>
        <taxon>Insecta</taxon>
        <taxon>Pterygota</taxon>
        <taxon>Neoptera</taxon>
        <taxon>Endopterygota</taxon>
        <taxon>Lepidoptera</taxon>
        <taxon>Glossata</taxon>
        <taxon>Ditrysia</taxon>
        <taxon>Papilionoidea</taxon>
        <taxon>Nymphalidae</taxon>
        <taxon>Danainae</taxon>
        <taxon>Danaini</taxon>
        <taxon>Danaina</taxon>
        <taxon>Danaus</taxon>
        <taxon>Danaus</taxon>
    </lineage>
</organism>
<dbReference type="PANTHER" id="PTHR12570:SF92">
    <property type="entry name" value="SPICHTHYIN, ISOFORM B"/>
    <property type="match status" value="1"/>
</dbReference>
<reference evidence="7 8" key="1">
    <citation type="journal article" date="2011" name="Cell">
        <title>The monarch butterfly genome yields insights into long-distance migration.</title>
        <authorList>
            <person name="Zhan S."/>
            <person name="Merlin C."/>
            <person name="Boore J.L."/>
            <person name="Reppert S.M."/>
        </authorList>
    </citation>
    <scope>NUCLEOTIDE SEQUENCE [LARGE SCALE GENOMIC DNA]</scope>
    <source>
        <strain evidence="7">F-2</strain>
    </source>
</reference>
<gene>
    <name evidence="7" type="ORF">KGM_213696</name>
</gene>
<feature type="transmembrane region" description="Helical" evidence="6">
    <location>
        <begin position="112"/>
        <end position="132"/>
    </location>
</feature>
<evidence type="ECO:0000256" key="3">
    <source>
        <dbReference type="ARBA" id="ARBA00022692"/>
    </source>
</evidence>
<feature type="transmembrane region" description="Helical" evidence="6">
    <location>
        <begin position="73"/>
        <end position="91"/>
    </location>
</feature>
<comment type="caution">
    <text evidence="7">The sequence shown here is derived from an EMBL/GenBank/DDBJ whole genome shotgun (WGS) entry which is preliminary data.</text>
</comment>
<feature type="transmembrane region" description="Helical" evidence="6">
    <location>
        <begin position="244"/>
        <end position="263"/>
    </location>
</feature>
<dbReference type="FunCoup" id="A0A212EU15">
    <property type="interactions" value="751"/>
</dbReference>
<proteinExistence type="inferred from homology"/>
<evidence type="ECO:0000256" key="2">
    <source>
        <dbReference type="ARBA" id="ARBA00007230"/>
    </source>
</evidence>
<dbReference type="GO" id="GO:0016020">
    <property type="term" value="C:membrane"/>
    <property type="evidence" value="ECO:0007669"/>
    <property type="project" value="UniProtKB-SubCell"/>
</dbReference>
<keyword evidence="5 6" id="KW-0472">Membrane</keyword>
<evidence type="ECO:0000256" key="4">
    <source>
        <dbReference type="ARBA" id="ARBA00022989"/>
    </source>
</evidence>
<evidence type="ECO:0000256" key="6">
    <source>
        <dbReference type="SAM" id="Phobius"/>
    </source>
</evidence>
<feature type="transmembrane region" description="Helical" evidence="6">
    <location>
        <begin position="178"/>
        <end position="199"/>
    </location>
</feature>
<protein>
    <submittedName>
        <fullName evidence="7">Non-imprinted in Prader-Willi/Angelman syndrome region protein 2</fullName>
    </submittedName>
</protein>
<dbReference type="KEGG" id="dpl:KGM_213696"/>
<keyword evidence="3 6" id="KW-0812">Transmembrane</keyword>
<feature type="transmembrane region" description="Helical" evidence="6">
    <location>
        <begin position="47"/>
        <end position="67"/>
    </location>
</feature>
<dbReference type="EMBL" id="AGBW02012509">
    <property type="protein sequence ID" value="OWR44969.1"/>
    <property type="molecule type" value="Genomic_DNA"/>
</dbReference>
<dbReference type="AlphaFoldDB" id="A0A212EU15"/>
<feature type="transmembrane region" description="Helical" evidence="6">
    <location>
        <begin position="20"/>
        <end position="40"/>
    </location>
</feature>
<dbReference type="Pfam" id="PF05653">
    <property type="entry name" value="Mg_trans_NIPA"/>
    <property type="match status" value="1"/>
</dbReference>
<keyword evidence="4 6" id="KW-1133">Transmembrane helix</keyword>
<accession>A0A212EU15</accession>
<evidence type="ECO:0000313" key="7">
    <source>
        <dbReference type="EMBL" id="OWR44969.1"/>
    </source>
</evidence>
<evidence type="ECO:0000256" key="1">
    <source>
        <dbReference type="ARBA" id="ARBA00004141"/>
    </source>
</evidence>
<dbReference type="GO" id="GO:0015095">
    <property type="term" value="F:magnesium ion transmembrane transporter activity"/>
    <property type="evidence" value="ECO:0007669"/>
    <property type="project" value="InterPro"/>
</dbReference>
<dbReference type="InParanoid" id="A0A212EU15"/>
<name>A0A212EU15_DANPL</name>
<evidence type="ECO:0000313" key="8">
    <source>
        <dbReference type="Proteomes" id="UP000007151"/>
    </source>
</evidence>
<comment type="similarity">
    <text evidence="2">Belongs to the NIPA family.</text>
</comment>
<keyword evidence="8" id="KW-1185">Reference proteome</keyword>
<dbReference type="SUPFAM" id="SSF103481">
    <property type="entry name" value="Multidrug resistance efflux transporter EmrE"/>
    <property type="match status" value="1"/>
</dbReference>
<comment type="subcellular location">
    <subcellularLocation>
        <location evidence="1">Membrane</location>
        <topology evidence="1">Multi-pass membrane protein</topology>
    </subcellularLocation>
</comment>
<dbReference type="InterPro" id="IPR008521">
    <property type="entry name" value="Mg_trans_NIPA"/>
</dbReference>
<sequence length="276" mass="30397">MNALGNIRASAGGYGYLKQWLWWLGLLTMGAGEAANLIAYGFAPAALVTPLGALSVLVAAVLSSKLLNEKLYFLGKLGCFLCLLGSVIFVMHSPKHDEVTSFAELSDKMTNYAFVYYVITIILMSVIIKMVFVPRFGNTNVTVYLLICSAIGSLTVVCCKGVALAIKETINTNVNNISSYIFWLLLGSSIACIMIQMVYLNKAIDIFSTNVVTPVYYVMFTVLVIMSSGILFREWEHMSIEDILGCFIGFLILMIAVFLLNIVKETQYNSNNIVVH</sequence>
<dbReference type="Proteomes" id="UP000007151">
    <property type="component" value="Unassembled WGS sequence"/>
</dbReference>
<dbReference type="PANTHER" id="PTHR12570">
    <property type="match status" value="1"/>
</dbReference>
<dbReference type="STRING" id="278856.A0A212EU15"/>
<feature type="transmembrane region" description="Helical" evidence="6">
    <location>
        <begin position="144"/>
        <end position="166"/>
    </location>
</feature>